<organism evidence="1">
    <name type="scientific">uncultured Caudovirales phage</name>
    <dbReference type="NCBI Taxonomy" id="2100421"/>
    <lineage>
        <taxon>Viruses</taxon>
        <taxon>Duplodnaviria</taxon>
        <taxon>Heunggongvirae</taxon>
        <taxon>Uroviricota</taxon>
        <taxon>Caudoviricetes</taxon>
        <taxon>Peduoviridae</taxon>
        <taxon>Maltschvirus</taxon>
        <taxon>Maltschvirus maltsch</taxon>
    </lineage>
</organism>
<gene>
    <name evidence="1" type="ORF">UFOVP331_149</name>
</gene>
<accession>A0A6J5M3Y5</accession>
<dbReference type="EMBL" id="LR796345">
    <property type="protein sequence ID" value="CAB4138589.1"/>
    <property type="molecule type" value="Genomic_DNA"/>
</dbReference>
<sequence length="87" mass="9570">MKTRIHVNQHNIRSNKTKGTNLPVITVKQGKTNTYCNEVEILGPSRIVYGGDGQDAKPLLSCGARVIIETESDIRIIDPVTIAQLLN</sequence>
<name>A0A6J5M3Y5_9CAUD</name>
<reference evidence="1" key="1">
    <citation type="submission" date="2020-04" db="EMBL/GenBank/DDBJ databases">
        <authorList>
            <person name="Chiriac C."/>
            <person name="Salcher M."/>
            <person name="Ghai R."/>
            <person name="Kavagutti S V."/>
        </authorList>
    </citation>
    <scope>NUCLEOTIDE SEQUENCE</scope>
</reference>
<proteinExistence type="predicted"/>
<protein>
    <submittedName>
        <fullName evidence="1">Uncharacterized protein</fullName>
    </submittedName>
</protein>
<evidence type="ECO:0000313" key="1">
    <source>
        <dbReference type="EMBL" id="CAB4138589.1"/>
    </source>
</evidence>